<dbReference type="OrthoDB" id="9811552at2"/>
<dbReference type="SUPFAM" id="SSF55658">
    <property type="entry name" value="L9 N-domain-like"/>
    <property type="match status" value="1"/>
</dbReference>
<evidence type="ECO:0000256" key="6">
    <source>
        <dbReference type="ARBA" id="ARBA00022723"/>
    </source>
</evidence>
<dbReference type="InterPro" id="IPR037056">
    <property type="entry name" value="RNase_H1_N_sf"/>
</dbReference>
<dbReference type="GO" id="GO:0043137">
    <property type="term" value="P:DNA replication, removal of RNA primer"/>
    <property type="evidence" value="ECO:0007669"/>
    <property type="project" value="TreeGrafter"/>
</dbReference>
<keyword evidence="8" id="KW-0378">Hydrolase</keyword>
<keyword evidence="9" id="KW-0460">Magnesium</keyword>
<dbReference type="GO" id="GO:0003676">
    <property type="term" value="F:nucleic acid binding"/>
    <property type="evidence" value="ECO:0007669"/>
    <property type="project" value="InterPro"/>
</dbReference>
<dbReference type="PANTHER" id="PTHR10642">
    <property type="entry name" value="RIBONUCLEASE H1"/>
    <property type="match status" value="1"/>
</dbReference>
<dbReference type="Pfam" id="PF01693">
    <property type="entry name" value="Cauli_VI"/>
    <property type="match status" value="1"/>
</dbReference>
<evidence type="ECO:0000256" key="3">
    <source>
        <dbReference type="ARBA" id="ARBA00005300"/>
    </source>
</evidence>
<dbReference type="KEGG" id="stur:STURON_001055"/>
<sequence length="208" mass="23828">MYNKVKKYYAVKVGKEIGIFDSWEKCKQSVSGYPNSIYKAFSSYEDAEKFINNKKNINLIKDENYEVVAYTDGSYDINNKNIFKSGVVLIKNNIVITEMSYSYNYQPWLKSINIAGEVSAVIEVLNYCLNNNIKSVLINVDYIGLISWANDTWSANTSVSNDYKKYIATVKDKINISFNKVKAHSNDKYNERADQLAKLGKVLKNKII</sequence>
<dbReference type="FunFam" id="3.40.970.10:FF:000001">
    <property type="entry name" value="Ribonuclease H1"/>
    <property type="match status" value="1"/>
</dbReference>
<dbReference type="PANTHER" id="PTHR10642:SF26">
    <property type="entry name" value="RIBONUCLEASE H1"/>
    <property type="match status" value="1"/>
</dbReference>
<name>A0A0K1P7L2_9MOLU</name>
<dbReference type="GO" id="GO:0004523">
    <property type="term" value="F:RNA-DNA hybrid ribonuclease activity"/>
    <property type="evidence" value="ECO:0007669"/>
    <property type="project" value="UniProtKB-EC"/>
</dbReference>
<evidence type="ECO:0000256" key="7">
    <source>
        <dbReference type="ARBA" id="ARBA00022759"/>
    </source>
</evidence>
<dbReference type="InterPro" id="IPR050092">
    <property type="entry name" value="RNase_H"/>
</dbReference>
<dbReference type="Pfam" id="PF00075">
    <property type="entry name" value="RNase_H"/>
    <property type="match status" value="1"/>
</dbReference>
<dbReference type="Proteomes" id="UP000067243">
    <property type="component" value="Chromosome"/>
</dbReference>
<gene>
    <name evidence="11" type="primary">rnh</name>
    <name evidence="11" type="ORF">STURON_001055</name>
</gene>
<comment type="cofactor">
    <cofactor evidence="2">
        <name>Mg(2+)</name>
        <dbReference type="ChEBI" id="CHEBI:18420"/>
    </cofactor>
</comment>
<evidence type="ECO:0000256" key="1">
    <source>
        <dbReference type="ARBA" id="ARBA00000077"/>
    </source>
</evidence>
<comment type="catalytic activity">
    <reaction evidence="1">
        <text>Endonucleolytic cleavage to 5'-phosphomonoester.</text>
        <dbReference type="EC" id="3.1.26.4"/>
    </reaction>
</comment>
<keyword evidence="12" id="KW-1185">Reference proteome</keyword>
<dbReference type="GO" id="GO:0046872">
    <property type="term" value="F:metal ion binding"/>
    <property type="evidence" value="ECO:0007669"/>
    <property type="project" value="UniProtKB-KW"/>
</dbReference>
<dbReference type="Gene3D" id="3.40.970.10">
    <property type="entry name" value="Ribonuclease H1, N-terminal domain"/>
    <property type="match status" value="1"/>
</dbReference>
<evidence type="ECO:0000259" key="10">
    <source>
        <dbReference type="PROSITE" id="PS50879"/>
    </source>
</evidence>
<keyword evidence="5" id="KW-0540">Nuclease</keyword>
<evidence type="ECO:0000256" key="5">
    <source>
        <dbReference type="ARBA" id="ARBA00022722"/>
    </source>
</evidence>
<dbReference type="SUPFAM" id="SSF53098">
    <property type="entry name" value="Ribonuclease H-like"/>
    <property type="match status" value="1"/>
</dbReference>
<dbReference type="RefSeq" id="WP_075048859.1">
    <property type="nucleotide sequence ID" value="NZ_CP012328.1"/>
</dbReference>
<evidence type="ECO:0000256" key="8">
    <source>
        <dbReference type="ARBA" id="ARBA00022801"/>
    </source>
</evidence>
<evidence type="ECO:0000256" key="4">
    <source>
        <dbReference type="ARBA" id="ARBA00012180"/>
    </source>
</evidence>
<evidence type="ECO:0000313" key="12">
    <source>
        <dbReference type="Proteomes" id="UP000067243"/>
    </source>
</evidence>
<dbReference type="PATRIC" id="fig|216946.3.peg.1091"/>
<keyword evidence="6" id="KW-0479">Metal-binding</keyword>
<proteinExistence type="inferred from homology"/>
<comment type="similarity">
    <text evidence="3">Belongs to the RNase H family.</text>
</comment>
<dbReference type="EC" id="3.1.26.4" evidence="4"/>
<organism evidence="11 12">
    <name type="scientific">Spiroplasma turonicum</name>
    <dbReference type="NCBI Taxonomy" id="216946"/>
    <lineage>
        <taxon>Bacteria</taxon>
        <taxon>Bacillati</taxon>
        <taxon>Mycoplasmatota</taxon>
        <taxon>Mollicutes</taxon>
        <taxon>Entomoplasmatales</taxon>
        <taxon>Spiroplasmataceae</taxon>
        <taxon>Spiroplasma</taxon>
    </lineage>
</organism>
<dbReference type="PROSITE" id="PS50879">
    <property type="entry name" value="RNASE_H_1"/>
    <property type="match status" value="1"/>
</dbReference>
<evidence type="ECO:0000313" key="11">
    <source>
        <dbReference type="EMBL" id="AKU80301.1"/>
    </source>
</evidence>
<evidence type="ECO:0000256" key="2">
    <source>
        <dbReference type="ARBA" id="ARBA00001946"/>
    </source>
</evidence>
<dbReference type="Gene3D" id="3.30.420.10">
    <property type="entry name" value="Ribonuclease H-like superfamily/Ribonuclease H"/>
    <property type="match status" value="1"/>
</dbReference>
<dbReference type="AlphaFoldDB" id="A0A0K1P7L2"/>
<dbReference type="InterPro" id="IPR011320">
    <property type="entry name" value="RNase_H1_N"/>
</dbReference>
<dbReference type="InterPro" id="IPR002156">
    <property type="entry name" value="RNaseH_domain"/>
</dbReference>
<reference evidence="11 12" key="1">
    <citation type="journal article" date="2015" name="Genome Announc.">
        <title>Complete Genome Sequence of Spiroplasma turonicum Strain Tab4cT, a Parasite of a Horse Fly, Haematopota sp. (Diptera: Tabanidae).</title>
        <authorList>
            <person name="Davis R.E."/>
            <person name="Shao J."/>
            <person name="Zhao Y."/>
            <person name="Gasparich G.E."/>
            <person name="Gaynor B.J."/>
            <person name="Donofrio N."/>
        </authorList>
    </citation>
    <scope>NUCLEOTIDE SEQUENCE [LARGE SCALE GENOMIC DNA]</scope>
    <source>
        <strain evidence="11 12">Tab4c</strain>
    </source>
</reference>
<dbReference type="STRING" id="216946.STURO_v1c10510"/>
<accession>A0A0K1P7L2</accession>
<dbReference type="EMBL" id="CP012328">
    <property type="protein sequence ID" value="AKU80301.1"/>
    <property type="molecule type" value="Genomic_DNA"/>
</dbReference>
<dbReference type="InterPro" id="IPR009027">
    <property type="entry name" value="Ribosomal_bL9/RNase_H1_N"/>
</dbReference>
<feature type="domain" description="RNase H type-1" evidence="10">
    <location>
        <begin position="63"/>
        <end position="202"/>
    </location>
</feature>
<protein>
    <recommendedName>
        <fullName evidence="4">ribonuclease H</fullName>
        <ecNumber evidence="4">3.1.26.4</ecNumber>
    </recommendedName>
</protein>
<evidence type="ECO:0000256" key="9">
    <source>
        <dbReference type="ARBA" id="ARBA00022842"/>
    </source>
</evidence>
<dbReference type="InterPro" id="IPR012337">
    <property type="entry name" value="RNaseH-like_sf"/>
</dbReference>
<keyword evidence="7" id="KW-0255">Endonuclease</keyword>
<dbReference type="InterPro" id="IPR036397">
    <property type="entry name" value="RNaseH_sf"/>
</dbReference>